<dbReference type="InterPro" id="IPR003959">
    <property type="entry name" value="ATPase_AAA_core"/>
</dbReference>
<evidence type="ECO:0000313" key="3">
    <source>
        <dbReference type="EMBL" id="KAF6792021.1"/>
    </source>
</evidence>
<evidence type="ECO:0000259" key="2">
    <source>
        <dbReference type="SMART" id="SM00382"/>
    </source>
</evidence>
<feature type="compositionally biased region" description="Acidic residues" evidence="1">
    <location>
        <begin position="750"/>
        <end position="759"/>
    </location>
</feature>
<dbReference type="Pfam" id="PF23232">
    <property type="entry name" value="AAA_lid_13"/>
    <property type="match status" value="1"/>
</dbReference>
<feature type="region of interest" description="Disordered" evidence="1">
    <location>
        <begin position="651"/>
        <end position="759"/>
    </location>
</feature>
<comment type="caution">
    <text evidence="3">The sequence shown here is derived from an EMBL/GenBank/DDBJ whole genome shotgun (WGS) entry which is preliminary data.</text>
</comment>
<protein>
    <recommendedName>
        <fullName evidence="2">AAA+ ATPase domain-containing protein</fullName>
    </recommendedName>
</protein>
<dbReference type="InterPro" id="IPR003593">
    <property type="entry name" value="AAA+_ATPase"/>
</dbReference>
<dbReference type="Gene3D" id="3.40.50.300">
    <property type="entry name" value="P-loop containing nucleotide triphosphate hydrolases"/>
    <property type="match status" value="1"/>
</dbReference>
<feature type="region of interest" description="Disordered" evidence="1">
    <location>
        <begin position="1"/>
        <end position="22"/>
    </location>
</feature>
<gene>
    <name evidence="3" type="ORF">CMUS01_16199</name>
</gene>
<dbReference type="InterPro" id="IPR054289">
    <property type="entry name" value="DUF7025"/>
</dbReference>
<dbReference type="GO" id="GO:0016887">
    <property type="term" value="F:ATP hydrolysis activity"/>
    <property type="evidence" value="ECO:0007669"/>
    <property type="project" value="InterPro"/>
</dbReference>
<dbReference type="SMART" id="SM00382">
    <property type="entry name" value="AAA"/>
    <property type="match status" value="1"/>
</dbReference>
<evidence type="ECO:0000256" key="1">
    <source>
        <dbReference type="SAM" id="MobiDB-lite"/>
    </source>
</evidence>
<organism evidence="3 4">
    <name type="scientific">Colletotrichum musicola</name>
    <dbReference type="NCBI Taxonomy" id="2175873"/>
    <lineage>
        <taxon>Eukaryota</taxon>
        <taxon>Fungi</taxon>
        <taxon>Dikarya</taxon>
        <taxon>Ascomycota</taxon>
        <taxon>Pezizomycotina</taxon>
        <taxon>Sordariomycetes</taxon>
        <taxon>Hypocreomycetidae</taxon>
        <taxon>Glomerellales</taxon>
        <taxon>Glomerellaceae</taxon>
        <taxon>Colletotrichum</taxon>
        <taxon>Colletotrichum orchidearum species complex</taxon>
    </lineage>
</organism>
<dbReference type="GO" id="GO:0005524">
    <property type="term" value="F:ATP binding"/>
    <property type="evidence" value="ECO:0007669"/>
    <property type="project" value="InterPro"/>
</dbReference>
<feature type="domain" description="AAA+ ATPase" evidence="2">
    <location>
        <begin position="382"/>
        <end position="511"/>
    </location>
</feature>
<proteinExistence type="predicted"/>
<dbReference type="SUPFAM" id="SSF52540">
    <property type="entry name" value="P-loop containing nucleoside triphosphate hydrolases"/>
    <property type="match status" value="1"/>
</dbReference>
<keyword evidence="4" id="KW-1185">Reference proteome</keyword>
<name>A0A8H6IR47_9PEZI</name>
<feature type="compositionally biased region" description="Acidic residues" evidence="1">
    <location>
        <begin position="717"/>
        <end position="726"/>
    </location>
</feature>
<feature type="compositionally biased region" description="Basic and acidic residues" evidence="1">
    <location>
        <begin position="651"/>
        <end position="668"/>
    </location>
</feature>
<evidence type="ECO:0000313" key="4">
    <source>
        <dbReference type="Proteomes" id="UP000639643"/>
    </source>
</evidence>
<dbReference type="Pfam" id="PF22942">
    <property type="entry name" value="DUF7025"/>
    <property type="match status" value="1"/>
</dbReference>
<dbReference type="EMBL" id="WIGM01001663">
    <property type="protein sequence ID" value="KAF6792021.1"/>
    <property type="molecule type" value="Genomic_DNA"/>
</dbReference>
<dbReference type="Proteomes" id="UP000639643">
    <property type="component" value="Unassembled WGS sequence"/>
</dbReference>
<sequence length="759" mass="86338">MLGAAPWPPESQDDSDSDDKSLENKKRDIVLLRCFVDMSERFLKPLITLQSSISDGTLEKISFADLWFLYQPGDIVFGQEPVGSKKFNAYKIYCVTGGRPCLRCLSHAQTSDHKQHGPSYSDLKLHCYSWRYNGARFMPSTTTKTIPMFDGGKSIKDLPYFPKQLCKSDDPVVSELVARGKRFQRCLYGHGTYNGTTLGTNPRHVNEDVFVDFKTGYEFNRGWRDDIDEVLLLPDRDDKSTWESRCSLDDCDSKSCNSCNISDEALNFHRGAKFIAKKEYILELVNNDLSGLDENQLVMLPPALLGYGLRSKEWFRLDPEIFEFVSTSAKKRQQAFNDLVLPPRTKNLLKAMVKTHAARSQDSKGDTADAVNEIDLVKGKGKGLIIFLYGPPGVGKTSTAETIAAYSTPARPLYPITCGDLGSDPVDIQTNLDNHFTLAHRWNCVLLLDEADVYLAERDIRDLSRNGIVSVFLRNLEYYSGVLFLTSNREGLIDEAFKSRIHVALRYKAIDDKGMEQIWRNIMRKINEENDNKKLPVTFDEEELVQWALDHYEENSTRRADGASPASTATWNGRQIRNAFQTAIALATYERLERLEKKGYTEEQALAKTQSRYSEIQLTREHFKTVAKVVGEFEDYLVECRGDDGERAEKELWRKDSHDPTAARREAALRTPKANGTPRSAFGSRLHANHDDDEDTSRGGFMSSPAPKRKTKRREPEEEEEEEEEQVERPSRKGGREQPKGWRSRKAKEEEVETSSDSE</sequence>
<dbReference type="InterPro" id="IPR056599">
    <property type="entry name" value="AAA_lid_fung"/>
</dbReference>
<reference evidence="3" key="1">
    <citation type="journal article" date="2020" name="Phytopathology">
        <title>Genome Sequence Resources of Colletotrichum truncatum, C. plurivorum, C. musicola, and C. sojae: Four Species Pathogenic to Soybean (Glycine max).</title>
        <authorList>
            <person name="Rogerio F."/>
            <person name="Boufleur T.R."/>
            <person name="Ciampi-Guillardi M."/>
            <person name="Sukno S.A."/>
            <person name="Thon M.R."/>
            <person name="Massola Junior N.S."/>
            <person name="Baroncelli R."/>
        </authorList>
    </citation>
    <scope>NUCLEOTIDE SEQUENCE</scope>
    <source>
        <strain evidence="3">LFN0074</strain>
    </source>
</reference>
<dbReference type="AlphaFoldDB" id="A0A8H6IR47"/>
<dbReference type="OrthoDB" id="10042665at2759"/>
<feature type="compositionally biased region" description="Basic and acidic residues" evidence="1">
    <location>
        <begin position="727"/>
        <end position="740"/>
    </location>
</feature>
<dbReference type="PANTHER" id="PTHR46411">
    <property type="entry name" value="FAMILY ATPASE, PUTATIVE-RELATED"/>
    <property type="match status" value="1"/>
</dbReference>
<dbReference type="InterPro" id="IPR027417">
    <property type="entry name" value="P-loop_NTPase"/>
</dbReference>
<dbReference type="Pfam" id="PF00004">
    <property type="entry name" value="AAA"/>
    <property type="match status" value="1"/>
</dbReference>
<accession>A0A8H6IR47</accession>
<dbReference type="PANTHER" id="PTHR46411:SF2">
    <property type="entry name" value="AAA+ ATPASE DOMAIN-CONTAINING PROTEIN"/>
    <property type="match status" value="1"/>
</dbReference>